<protein>
    <recommendedName>
        <fullName evidence="4">Acid proteinase</fullName>
    </recommendedName>
</protein>
<comment type="caution">
    <text evidence="2">The sequence shown here is derived from an EMBL/GenBank/DDBJ whole genome shotgun (WGS) entry which is preliminary data.</text>
</comment>
<keyword evidence="3" id="KW-1185">Reference proteome</keyword>
<dbReference type="OrthoDB" id="3045819at2759"/>
<sequence length="267" mass="26895">MKAAHSLVFISSILLVSSMPVDNLSGAASDTAGSTDTVTLGGSSSLSTSAAVASSTPSESSSTTGGSSGLSSLTFAIDEDSGAVIAYDGTGKNLGNSEGKISSTFGSGRLGMGGTVTQSSVNTCRPATQDDLAHIPGWNAFVAGVTAWANGDSGQLLREWQDTEYGATVCYSTDKVKMSVTGSPSCSTTATLTNGTSDGVDTAMSASVLKGTSTTYQITTEETSSFEWSQDISASVDIEGAADVGITESRSLTVSSPKGTMESKTDD</sequence>
<evidence type="ECO:0000313" key="3">
    <source>
        <dbReference type="Proteomes" id="UP000620124"/>
    </source>
</evidence>
<feature type="chain" id="PRO_5034378605" description="Acid proteinase" evidence="1">
    <location>
        <begin position="19"/>
        <end position="267"/>
    </location>
</feature>
<reference evidence="2" key="1">
    <citation type="submission" date="2020-05" db="EMBL/GenBank/DDBJ databases">
        <title>Mycena genomes resolve the evolution of fungal bioluminescence.</title>
        <authorList>
            <person name="Tsai I.J."/>
        </authorList>
    </citation>
    <scope>NUCLEOTIDE SEQUENCE</scope>
    <source>
        <strain evidence="2">CCC161011</strain>
    </source>
</reference>
<evidence type="ECO:0000313" key="2">
    <source>
        <dbReference type="EMBL" id="KAF7344897.1"/>
    </source>
</evidence>
<organism evidence="2 3">
    <name type="scientific">Mycena venus</name>
    <dbReference type="NCBI Taxonomy" id="2733690"/>
    <lineage>
        <taxon>Eukaryota</taxon>
        <taxon>Fungi</taxon>
        <taxon>Dikarya</taxon>
        <taxon>Basidiomycota</taxon>
        <taxon>Agaricomycotina</taxon>
        <taxon>Agaricomycetes</taxon>
        <taxon>Agaricomycetidae</taxon>
        <taxon>Agaricales</taxon>
        <taxon>Marasmiineae</taxon>
        <taxon>Mycenaceae</taxon>
        <taxon>Mycena</taxon>
    </lineage>
</organism>
<evidence type="ECO:0000256" key="1">
    <source>
        <dbReference type="SAM" id="SignalP"/>
    </source>
</evidence>
<dbReference type="EMBL" id="JACAZI010000014">
    <property type="protein sequence ID" value="KAF7344897.1"/>
    <property type="molecule type" value="Genomic_DNA"/>
</dbReference>
<dbReference type="Proteomes" id="UP000620124">
    <property type="component" value="Unassembled WGS sequence"/>
</dbReference>
<evidence type="ECO:0008006" key="4">
    <source>
        <dbReference type="Google" id="ProtNLM"/>
    </source>
</evidence>
<name>A0A8H6XPP9_9AGAR</name>
<dbReference type="AlphaFoldDB" id="A0A8H6XPP9"/>
<gene>
    <name evidence="2" type="ORF">MVEN_01652100</name>
</gene>
<proteinExistence type="predicted"/>
<keyword evidence="1" id="KW-0732">Signal</keyword>
<feature type="signal peptide" evidence="1">
    <location>
        <begin position="1"/>
        <end position="18"/>
    </location>
</feature>
<accession>A0A8H6XPP9</accession>